<proteinExistence type="predicted"/>
<dbReference type="AlphaFoldDB" id="A0A409XMD8"/>
<evidence type="ECO:0000313" key="2">
    <source>
        <dbReference type="Proteomes" id="UP000283269"/>
    </source>
</evidence>
<protein>
    <submittedName>
        <fullName evidence="1">Uncharacterized protein</fullName>
    </submittedName>
</protein>
<sequence length="70" mass="8038">MRKPDELREDEGKWFLEDLKTPLTDSKLNEHESKINAYEQKQAQVHEAIYKTVSKSAFLEIKGEATAAAM</sequence>
<organism evidence="1 2">
    <name type="scientific">Psilocybe cyanescens</name>
    <dbReference type="NCBI Taxonomy" id="93625"/>
    <lineage>
        <taxon>Eukaryota</taxon>
        <taxon>Fungi</taxon>
        <taxon>Dikarya</taxon>
        <taxon>Basidiomycota</taxon>
        <taxon>Agaricomycotina</taxon>
        <taxon>Agaricomycetes</taxon>
        <taxon>Agaricomycetidae</taxon>
        <taxon>Agaricales</taxon>
        <taxon>Agaricineae</taxon>
        <taxon>Strophariaceae</taxon>
        <taxon>Psilocybe</taxon>
    </lineage>
</organism>
<evidence type="ECO:0000313" key="1">
    <source>
        <dbReference type="EMBL" id="PPQ91904.1"/>
    </source>
</evidence>
<dbReference type="EMBL" id="NHYD01001216">
    <property type="protein sequence ID" value="PPQ91904.1"/>
    <property type="molecule type" value="Genomic_DNA"/>
</dbReference>
<comment type="caution">
    <text evidence="1">The sequence shown here is derived from an EMBL/GenBank/DDBJ whole genome shotgun (WGS) entry which is preliminary data.</text>
</comment>
<reference evidence="1 2" key="1">
    <citation type="journal article" date="2018" name="Evol. Lett.">
        <title>Horizontal gene cluster transfer increased hallucinogenic mushroom diversity.</title>
        <authorList>
            <person name="Reynolds H.T."/>
            <person name="Vijayakumar V."/>
            <person name="Gluck-Thaler E."/>
            <person name="Korotkin H.B."/>
            <person name="Matheny P.B."/>
            <person name="Slot J.C."/>
        </authorList>
    </citation>
    <scope>NUCLEOTIDE SEQUENCE [LARGE SCALE GENOMIC DNA]</scope>
    <source>
        <strain evidence="1 2">2631</strain>
    </source>
</reference>
<dbReference type="InParanoid" id="A0A409XMD8"/>
<dbReference type="OrthoDB" id="2692435at2759"/>
<accession>A0A409XMD8</accession>
<keyword evidence="2" id="KW-1185">Reference proteome</keyword>
<dbReference type="Proteomes" id="UP000283269">
    <property type="component" value="Unassembled WGS sequence"/>
</dbReference>
<gene>
    <name evidence="1" type="ORF">CVT25_001172</name>
</gene>
<name>A0A409XMD8_PSICY</name>